<organism evidence="3 4">
    <name type="scientific">Mucilaginibacter polytrichastri</name>
    <dbReference type="NCBI Taxonomy" id="1302689"/>
    <lineage>
        <taxon>Bacteria</taxon>
        <taxon>Pseudomonadati</taxon>
        <taxon>Bacteroidota</taxon>
        <taxon>Sphingobacteriia</taxon>
        <taxon>Sphingobacteriales</taxon>
        <taxon>Sphingobacteriaceae</taxon>
        <taxon>Mucilaginibacter</taxon>
    </lineage>
</organism>
<keyword evidence="1" id="KW-0732">Signal</keyword>
<dbReference type="OrthoDB" id="7362103at2"/>
<name>A0A1Q5ZWQ4_9SPHI</name>
<proteinExistence type="predicted"/>
<evidence type="ECO:0000256" key="1">
    <source>
        <dbReference type="ARBA" id="ARBA00022729"/>
    </source>
</evidence>
<comment type="caution">
    <text evidence="3">The sequence shown here is derived from an EMBL/GenBank/DDBJ whole genome shotgun (WGS) entry which is preliminary data.</text>
</comment>
<evidence type="ECO:0000313" key="3">
    <source>
        <dbReference type="EMBL" id="OKS86201.1"/>
    </source>
</evidence>
<reference evidence="3 4" key="1">
    <citation type="submission" date="2016-11" db="EMBL/GenBank/DDBJ databases">
        <title>Whole Genome Sequencing of Mucilaginibacter polytrichastri RG4-7(T) isolated from the moss sample.</title>
        <authorList>
            <person name="Li Y."/>
        </authorList>
    </citation>
    <scope>NUCLEOTIDE SEQUENCE [LARGE SCALE GENOMIC DNA]</scope>
    <source>
        <strain evidence="3 4">RG4-7</strain>
    </source>
</reference>
<keyword evidence="4" id="KW-1185">Reference proteome</keyword>
<evidence type="ECO:0000259" key="2">
    <source>
        <dbReference type="Pfam" id="PF13778"/>
    </source>
</evidence>
<dbReference type="RefSeq" id="WP_074488925.1">
    <property type="nucleotide sequence ID" value="NZ_FPAM01000013.1"/>
</dbReference>
<protein>
    <recommendedName>
        <fullName evidence="2">DUF4174 domain-containing protein</fullName>
    </recommendedName>
</protein>
<dbReference type="EMBL" id="MPPL01000001">
    <property type="protein sequence ID" value="OKS86201.1"/>
    <property type="molecule type" value="Genomic_DNA"/>
</dbReference>
<dbReference type="Pfam" id="PF13778">
    <property type="entry name" value="DUF4174"/>
    <property type="match status" value="1"/>
</dbReference>
<evidence type="ECO:0000313" key="4">
    <source>
        <dbReference type="Proteomes" id="UP000186720"/>
    </source>
</evidence>
<feature type="domain" description="DUF4174" evidence="2">
    <location>
        <begin position="73"/>
        <end position="113"/>
    </location>
</feature>
<sequence length="121" mass="13435">MLKHLIVGMLVIGTYTQHTTKRTLLLFADKSSQNALKHQQQLLQADNAGLLQRDVDIKICDPKGATGKSNHVSSGFTVILIGKDKGEKLRSHQPVTSQKLFGVIDAMPMRKEEMAHTDLEE</sequence>
<accession>A0A1Q5ZWQ4</accession>
<dbReference type="InterPro" id="IPR025232">
    <property type="entry name" value="DUF4174"/>
</dbReference>
<dbReference type="AlphaFoldDB" id="A0A1Q5ZWQ4"/>
<dbReference type="STRING" id="1302689.RG47T_1652"/>
<gene>
    <name evidence="3" type="ORF">RG47T_1652</name>
</gene>
<dbReference type="Proteomes" id="UP000186720">
    <property type="component" value="Unassembled WGS sequence"/>
</dbReference>